<keyword evidence="3 8" id="KW-1134">Transmembrane beta strand</keyword>
<evidence type="ECO:0000313" key="11">
    <source>
        <dbReference type="EMBL" id="GAA4314236.1"/>
    </source>
</evidence>
<protein>
    <submittedName>
        <fullName evidence="11">TonB-dependent receptor</fullName>
    </submittedName>
</protein>
<comment type="subcellular location">
    <subcellularLocation>
        <location evidence="1 8">Cell outer membrane</location>
        <topology evidence="1 8">Multi-pass membrane protein</topology>
    </subcellularLocation>
</comment>
<comment type="caution">
    <text evidence="11">The sequence shown here is derived from an EMBL/GenBank/DDBJ whole genome shotgun (WGS) entry which is preliminary data.</text>
</comment>
<keyword evidence="4 8" id="KW-0812">Transmembrane</keyword>
<keyword evidence="6 8" id="KW-0472">Membrane</keyword>
<feature type="domain" description="TonB-dependent receptor plug" evidence="10">
    <location>
        <begin position="133"/>
        <end position="236"/>
    </location>
</feature>
<keyword evidence="2 8" id="KW-0813">Transport</keyword>
<dbReference type="PANTHER" id="PTHR30069">
    <property type="entry name" value="TONB-DEPENDENT OUTER MEMBRANE RECEPTOR"/>
    <property type="match status" value="1"/>
</dbReference>
<dbReference type="Gene3D" id="2.40.170.20">
    <property type="entry name" value="TonB-dependent receptor, beta-barrel domain"/>
    <property type="match status" value="1"/>
</dbReference>
<dbReference type="Gene3D" id="2.170.130.10">
    <property type="entry name" value="TonB-dependent receptor, plug domain"/>
    <property type="match status" value="1"/>
</dbReference>
<dbReference type="NCBIfam" id="TIGR04056">
    <property type="entry name" value="OMP_RagA_SusC"/>
    <property type="match status" value="1"/>
</dbReference>
<evidence type="ECO:0000256" key="3">
    <source>
        <dbReference type="ARBA" id="ARBA00022452"/>
    </source>
</evidence>
<keyword evidence="12" id="KW-1185">Reference proteome</keyword>
<evidence type="ECO:0000259" key="10">
    <source>
        <dbReference type="Pfam" id="PF07715"/>
    </source>
</evidence>
<dbReference type="InterPro" id="IPR036942">
    <property type="entry name" value="Beta-barrel_TonB_sf"/>
</dbReference>
<keyword evidence="7 8" id="KW-0998">Cell outer membrane</keyword>
<sequence>MNQTEVIMKNKLQALARIITIAAMLWCCSLYAEAQESGRTLTGKVTSEEHGEPLAGVNVVAKGTTTGTVTDAEGKYRLTVPEGTDSLSFSSISYITRDVGISGRTTIDIKMKTNIRSISEAVVVGYIEKAKGELTGSVSNIDGKVLQRTSQMNLTQALQGKIPGLVVNNRGGIPGSDNAAIFIRGKATLGDNSPLIIIDGVPRESFAHLSPNDIESISVLKDAAAAIYGAQAANGVIVIKTKRGKPGKSVIQLSSDYAISAFTKLPTYMDAFQYATWENEIADRYGMVKQWSDEDLQKFKTGSDPLTHPNTDFYDEVFRQWAPSWHHNISASGGSEKVQYFVSGDYLQQKGLYRSDALRYNQYQIRSNINAAITKDLSIGFDLSGRLEKQHSTSRDVSSLIPFIASWAYPYNVAYYPNSLPGVGGPEGQNPVIISSDKAGWVEHNNKIFQSKLSLNLNMDWLTRGLSLTGYGVFDFNINSEKIFNNTWTVYQYNETTGEYDPQPGDNQDVGNTRTLNQSDEMTQTQFYHFRISYDRSFGDHNVSGFVAYEQQRGNWHTLSGYRRDLISDRKVDLFTGGTSKITNNGSSSETGRVNYFGSFSYNFKRTYLLDFTLRRDGSFNFPEEKRFGIFPGIAVAWNMANEPFLSPAHDWLNELKIRASWAKMGNDRIPAFQYLTQYQLNSYYIFGINPRREDGFTVANTANPNITWEVSNNSNLGIDGVLWNGALAFSLDYFRAKRRQILITRSESVPQYTALELPLENLGKVNNEGLEMIVSHKGSIGKLNYTVGGNLTYNHNEIVFMDEPKGVPSYMRQEGHPMDSWVVYETDGLYESQEEIDQSPHIQGTKPGDIKYRDVNDDGQITGDDQVRKYTSPIPQLQFGMNLGLSYRGFELNAFFSGQAKAQTMLLFLDGGNKPIYLFNDRWTEANKNARYPRAYQRTDIYNTKSSDFWLYNASFIRLNNLELAYNFPADWLSAAHIAGLRLYVRGVNLMTTNKIEGVFDPEINTSNAGYYPQQKTIDFGLSLSF</sequence>
<keyword evidence="5 9" id="KW-0732">Signal</keyword>
<evidence type="ECO:0000256" key="5">
    <source>
        <dbReference type="ARBA" id="ARBA00022729"/>
    </source>
</evidence>
<evidence type="ECO:0000313" key="12">
    <source>
        <dbReference type="Proteomes" id="UP001501207"/>
    </source>
</evidence>
<organism evidence="11 12">
    <name type="scientific">Compostibacter hankyongensis</name>
    <dbReference type="NCBI Taxonomy" id="1007089"/>
    <lineage>
        <taxon>Bacteria</taxon>
        <taxon>Pseudomonadati</taxon>
        <taxon>Bacteroidota</taxon>
        <taxon>Chitinophagia</taxon>
        <taxon>Chitinophagales</taxon>
        <taxon>Chitinophagaceae</taxon>
        <taxon>Compostibacter</taxon>
    </lineage>
</organism>
<dbReference type="PROSITE" id="PS52016">
    <property type="entry name" value="TONB_DEPENDENT_REC_3"/>
    <property type="match status" value="1"/>
</dbReference>
<dbReference type="SUPFAM" id="SSF56935">
    <property type="entry name" value="Porins"/>
    <property type="match status" value="1"/>
</dbReference>
<evidence type="ECO:0000256" key="9">
    <source>
        <dbReference type="SAM" id="SignalP"/>
    </source>
</evidence>
<dbReference type="Gene3D" id="2.60.40.1120">
    <property type="entry name" value="Carboxypeptidase-like, regulatory domain"/>
    <property type="match status" value="1"/>
</dbReference>
<dbReference type="NCBIfam" id="TIGR04057">
    <property type="entry name" value="SusC_RagA_signa"/>
    <property type="match status" value="1"/>
</dbReference>
<dbReference type="InterPro" id="IPR012910">
    <property type="entry name" value="Plug_dom"/>
</dbReference>
<dbReference type="Proteomes" id="UP001501207">
    <property type="component" value="Unassembled WGS sequence"/>
</dbReference>
<evidence type="ECO:0000256" key="1">
    <source>
        <dbReference type="ARBA" id="ARBA00004571"/>
    </source>
</evidence>
<dbReference type="Pfam" id="PF07715">
    <property type="entry name" value="Plug"/>
    <property type="match status" value="1"/>
</dbReference>
<evidence type="ECO:0000256" key="8">
    <source>
        <dbReference type="PROSITE-ProRule" id="PRU01360"/>
    </source>
</evidence>
<dbReference type="InterPro" id="IPR039426">
    <property type="entry name" value="TonB-dep_rcpt-like"/>
</dbReference>
<evidence type="ECO:0000256" key="6">
    <source>
        <dbReference type="ARBA" id="ARBA00023136"/>
    </source>
</evidence>
<dbReference type="Pfam" id="PF13715">
    <property type="entry name" value="CarbopepD_reg_2"/>
    <property type="match status" value="1"/>
</dbReference>
<feature type="chain" id="PRO_5045038661" evidence="9">
    <location>
        <begin position="35"/>
        <end position="1027"/>
    </location>
</feature>
<evidence type="ECO:0000256" key="2">
    <source>
        <dbReference type="ARBA" id="ARBA00022448"/>
    </source>
</evidence>
<proteinExistence type="inferred from homology"/>
<dbReference type="PANTHER" id="PTHR30069:SF29">
    <property type="entry name" value="HEMOGLOBIN AND HEMOGLOBIN-HAPTOGLOBIN-BINDING PROTEIN 1-RELATED"/>
    <property type="match status" value="1"/>
</dbReference>
<dbReference type="InterPro" id="IPR023996">
    <property type="entry name" value="TonB-dep_OMP_SusC/RagA"/>
</dbReference>
<gene>
    <name evidence="11" type="ORF">GCM10023143_24980</name>
</gene>
<accession>A0ABP8FZM1</accession>
<dbReference type="SUPFAM" id="SSF49464">
    <property type="entry name" value="Carboxypeptidase regulatory domain-like"/>
    <property type="match status" value="1"/>
</dbReference>
<evidence type="ECO:0000256" key="4">
    <source>
        <dbReference type="ARBA" id="ARBA00022692"/>
    </source>
</evidence>
<dbReference type="EMBL" id="BAABFN010000006">
    <property type="protein sequence ID" value="GAA4314236.1"/>
    <property type="molecule type" value="Genomic_DNA"/>
</dbReference>
<dbReference type="InterPro" id="IPR023997">
    <property type="entry name" value="TonB-dep_OMP_SusC/RagA_CS"/>
</dbReference>
<name>A0ABP8FZM1_9BACT</name>
<reference evidence="12" key="1">
    <citation type="journal article" date="2019" name="Int. J. Syst. Evol. Microbiol.">
        <title>The Global Catalogue of Microorganisms (GCM) 10K type strain sequencing project: providing services to taxonomists for standard genome sequencing and annotation.</title>
        <authorList>
            <consortium name="The Broad Institute Genomics Platform"/>
            <consortium name="The Broad Institute Genome Sequencing Center for Infectious Disease"/>
            <person name="Wu L."/>
            <person name="Ma J."/>
        </authorList>
    </citation>
    <scope>NUCLEOTIDE SEQUENCE [LARGE SCALE GENOMIC DNA]</scope>
    <source>
        <strain evidence="12">JCM 17664</strain>
    </source>
</reference>
<comment type="similarity">
    <text evidence="8">Belongs to the TonB-dependent receptor family.</text>
</comment>
<dbReference type="InterPro" id="IPR008969">
    <property type="entry name" value="CarboxyPept-like_regulatory"/>
</dbReference>
<feature type="signal peptide" evidence="9">
    <location>
        <begin position="1"/>
        <end position="34"/>
    </location>
</feature>
<dbReference type="InterPro" id="IPR037066">
    <property type="entry name" value="Plug_dom_sf"/>
</dbReference>
<keyword evidence="11" id="KW-0675">Receptor</keyword>
<evidence type="ECO:0000256" key="7">
    <source>
        <dbReference type="ARBA" id="ARBA00023237"/>
    </source>
</evidence>